<organism evidence="1 2">
    <name type="scientific">Micromonospora coriariae</name>
    <dbReference type="NCBI Taxonomy" id="285665"/>
    <lineage>
        <taxon>Bacteria</taxon>
        <taxon>Bacillati</taxon>
        <taxon>Actinomycetota</taxon>
        <taxon>Actinomycetes</taxon>
        <taxon>Micromonosporales</taxon>
        <taxon>Micromonosporaceae</taxon>
        <taxon>Micromonospora</taxon>
    </lineage>
</organism>
<proteinExistence type="predicted"/>
<dbReference type="PANTHER" id="PTHR38479">
    <property type="entry name" value="LMO0824 PROTEIN"/>
    <property type="match status" value="1"/>
</dbReference>
<dbReference type="EMBL" id="LT607412">
    <property type="protein sequence ID" value="SCF02478.1"/>
    <property type="molecule type" value="Genomic_DNA"/>
</dbReference>
<dbReference type="GO" id="GO:0003677">
    <property type="term" value="F:DNA binding"/>
    <property type="evidence" value="ECO:0007669"/>
    <property type="project" value="UniProtKB-KW"/>
</dbReference>
<name>A0A1C4X200_9ACTN</name>
<sequence>MPADLSAADALALRMTSLLLRPHPATRPCTVGEVVEWFGAMQAQDLASGLWSLGARLPGWTVADVQAALERREALRTWPMRGTVHLVPPTDARWMLEVTGIRSLAGAATRRAQLGLTDVDADRAVDVLGAALAGGGRLTRAQCLATLRAAGLDTDGQRGYHLLWYASVRGVTCLAPNIGTEQTFTLLDEWAPGPRRLDREEALALLAHRYVRGHGPVTAREFAGWTGLTLTDARRGLAAAGDALAVVRVDGEEMYVDAALADAPRTPVDDVLVLPGFDEYLLGYRDRALMLDPAHLAAVVPGNNGVFQATVVRAGRVVGLWKRRVARAAVTVTIQPLTPLDDGERARVEQALGRYADFLGLPPRFDWPT</sequence>
<dbReference type="RefSeq" id="WP_089019982.1">
    <property type="nucleotide sequence ID" value="NZ_LT607412.1"/>
</dbReference>
<protein>
    <submittedName>
        <fullName evidence="1">Winged helix DNA-binding domain-containing protein</fullName>
    </submittedName>
</protein>
<keyword evidence="2" id="KW-1185">Reference proteome</keyword>
<evidence type="ECO:0000313" key="2">
    <source>
        <dbReference type="Proteomes" id="UP000198243"/>
    </source>
</evidence>
<dbReference type="PANTHER" id="PTHR38479:SF2">
    <property type="entry name" value="WINGED HELIX DNA-BINDING DOMAIN-CONTAINING PROTEIN"/>
    <property type="match status" value="1"/>
</dbReference>
<dbReference type="OrthoDB" id="9148135at2"/>
<dbReference type="AlphaFoldDB" id="A0A1C4X200"/>
<reference evidence="2" key="1">
    <citation type="submission" date="2016-06" db="EMBL/GenBank/DDBJ databases">
        <authorList>
            <person name="Varghese N."/>
            <person name="Submissions Spin"/>
        </authorList>
    </citation>
    <scope>NUCLEOTIDE SEQUENCE [LARGE SCALE GENOMIC DNA]</scope>
    <source>
        <strain evidence="2">DSM 44875</strain>
    </source>
</reference>
<accession>A0A1C4X200</accession>
<dbReference type="Proteomes" id="UP000198243">
    <property type="component" value="Chromosome I"/>
</dbReference>
<dbReference type="InterPro" id="IPR009351">
    <property type="entry name" value="AlkZ-like"/>
</dbReference>
<evidence type="ECO:0000313" key="1">
    <source>
        <dbReference type="EMBL" id="SCF02478.1"/>
    </source>
</evidence>
<gene>
    <name evidence="1" type="ORF">GA0070607_4572</name>
</gene>
<dbReference type="Pfam" id="PF06224">
    <property type="entry name" value="AlkZ-like"/>
    <property type="match status" value="1"/>
</dbReference>
<keyword evidence="1" id="KW-0238">DNA-binding</keyword>